<gene>
    <name evidence="2" type="ORF">AB0H72_14385</name>
</gene>
<keyword evidence="1" id="KW-0175">Coiled coil</keyword>
<reference evidence="2 3" key="1">
    <citation type="submission" date="2024-06" db="EMBL/GenBank/DDBJ databases">
        <title>The Natural Products Discovery Center: Release of the First 8490 Sequenced Strains for Exploring Actinobacteria Biosynthetic Diversity.</title>
        <authorList>
            <person name="Kalkreuter E."/>
            <person name="Kautsar S.A."/>
            <person name="Yang D."/>
            <person name="Bader C.D."/>
            <person name="Teijaro C.N."/>
            <person name="Fluegel L."/>
            <person name="Davis C.M."/>
            <person name="Simpson J.R."/>
            <person name="Lauterbach L."/>
            <person name="Steele A.D."/>
            <person name="Gui C."/>
            <person name="Meng S."/>
            <person name="Li G."/>
            <person name="Viehrig K."/>
            <person name="Ye F."/>
            <person name="Su P."/>
            <person name="Kiefer A.F."/>
            <person name="Nichols A."/>
            <person name="Cepeda A.J."/>
            <person name="Yan W."/>
            <person name="Fan B."/>
            <person name="Jiang Y."/>
            <person name="Adhikari A."/>
            <person name="Zheng C.-J."/>
            <person name="Schuster L."/>
            <person name="Cowan T.M."/>
            <person name="Smanski M.J."/>
            <person name="Chevrette M.G."/>
            <person name="De Carvalho L.P.S."/>
            <person name="Shen B."/>
        </authorList>
    </citation>
    <scope>NUCLEOTIDE SEQUENCE [LARGE SCALE GENOMIC DNA]</scope>
    <source>
        <strain evidence="2 3">NPDC050671</strain>
    </source>
</reference>
<feature type="coiled-coil region" evidence="1">
    <location>
        <begin position="4"/>
        <end position="31"/>
    </location>
</feature>
<dbReference type="RefSeq" id="WP_357978634.1">
    <property type="nucleotide sequence ID" value="NZ_JBFAIH010000007.1"/>
</dbReference>
<dbReference type="Gene3D" id="1.20.5.340">
    <property type="match status" value="1"/>
</dbReference>
<dbReference type="EMBL" id="JBFAIH010000007">
    <property type="protein sequence ID" value="MEV0363884.1"/>
    <property type="molecule type" value="Genomic_DNA"/>
</dbReference>
<keyword evidence="3" id="KW-1185">Reference proteome</keyword>
<accession>A0ABV3F872</accession>
<organism evidence="2 3">
    <name type="scientific">Nocardia fusca</name>
    <dbReference type="NCBI Taxonomy" id="941183"/>
    <lineage>
        <taxon>Bacteria</taxon>
        <taxon>Bacillati</taxon>
        <taxon>Actinomycetota</taxon>
        <taxon>Actinomycetes</taxon>
        <taxon>Mycobacteriales</taxon>
        <taxon>Nocardiaceae</taxon>
        <taxon>Nocardia</taxon>
    </lineage>
</organism>
<dbReference type="Proteomes" id="UP001551658">
    <property type="component" value="Unassembled WGS sequence"/>
</dbReference>
<protein>
    <submittedName>
        <fullName evidence="2">Uncharacterized protein</fullName>
    </submittedName>
</protein>
<evidence type="ECO:0000313" key="2">
    <source>
        <dbReference type="EMBL" id="MEV0363884.1"/>
    </source>
</evidence>
<name>A0ABV3F872_9NOCA</name>
<comment type="caution">
    <text evidence="2">The sequence shown here is derived from an EMBL/GenBank/DDBJ whole genome shotgun (WGS) entry which is preliminary data.</text>
</comment>
<evidence type="ECO:0000313" key="3">
    <source>
        <dbReference type="Proteomes" id="UP001551658"/>
    </source>
</evidence>
<proteinExistence type="predicted"/>
<evidence type="ECO:0000256" key="1">
    <source>
        <dbReference type="SAM" id="Coils"/>
    </source>
</evidence>
<sequence>MTEKGNLEERMTALESEVGELKHRLQRSEKDAAAARVLAGGADRDTSELRIELREFREQNMRLHNATRADIADLRGDSTEIRGELAEVRGDIAEIRGELGQLNGRVDTLTLEMRSKFDMLTAGQQQIVNLITLALDGKSGDQ</sequence>